<evidence type="ECO:0000313" key="3">
    <source>
        <dbReference type="Proteomes" id="UP000664521"/>
    </source>
</evidence>
<sequence>MSAAGLTDRDMELLRCAFLAQKDPKAFKVDYAKFAELAGLTTLGSATTTWHQLNKKLTKAAAPVTSADVAEGDEEVTPGPVGKKRVRKAENKEPKTTKKRAKKTVPKTEEGENNVLILGTHFGQPLPLHPNEEGNNDLSSLGLSPRVTPEATGMEIPTEEGENALSPPVKEEEQS</sequence>
<accession>A0A8H3I3H4</accession>
<name>A0A8H3I3H4_9LECA</name>
<dbReference type="Proteomes" id="UP000664521">
    <property type="component" value="Unassembled WGS sequence"/>
</dbReference>
<organism evidence="2 3">
    <name type="scientific">Heterodermia speciosa</name>
    <dbReference type="NCBI Taxonomy" id="116794"/>
    <lineage>
        <taxon>Eukaryota</taxon>
        <taxon>Fungi</taxon>
        <taxon>Dikarya</taxon>
        <taxon>Ascomycota</taxon>
        <taxon>Pezizomycotina</taxon>
        <taxon>Lecanoromycetes</taxon>
        <taxon>OSLEUM clade</taxon>
        <taxon>Lecanoromycetidae</taxon>
        <taxon>Caliciales</taxon>
        <taxon>Physciaceae</taxon>
        <taxon>Heterodermia</taxon>
    </lineage>
</organism>
<comment type="caution">
    <text evidence="2">The sequence shown here is derived from an EMBL/GenBank/DDBJ whole genome shotgun (WGS) entry which is preliminary data.</text>
</comment>
<proteinExistence type="predicted"/>
<reference evidence="2" key="1">
    <citation type="submission" date="2021-03" db="EMBL/GenBank/DDBJ databases">
        <authorList>
            <person name="Tagirdzhanova G."/>
        </authorList>
    </citation>
    <scope>NUCLEOTIDE SEQUENCE</scope>
</reference>
<evidence type="ECO:0000313" key="2">
    <source>
        <dbReference type="EMBL" id="CAF9905875.1"/>
    </source>
</evidence>
<gene>
    <name evidence="2" type="ORF">HETSPECPRED_005974</name>
</gene>
<dbReference type="EMBL" id="CAJPDS010000004">
    <property type="protein sequence ID" value="CAF9905875.1"/>
    <property type="molecule type" value="Genomic_DNA"/>
</dbReference>
<feature type="region of interest" description="Disordered" evidence="1">
    <location>
        <begin position="68"/>
        <end position="175"/>
    </location>
</feature>
<keyword evidence="3" id="KW-1185">Reference proteome</keyword>
<dbReference type="AlphaFoldDB" id="A0A8H3I3H4"/>
<protein>
    <submittedName>
        <fullName evidence="2">Uncharacterized protein</fullName>
    </submittedName>
</protein>
<evidence type="ECO:0000256" key="1">
    <source>
        <dbReference type="SAM" id="MobiDB-lite"/>
    </source>
</evidence>